<accession>A0ABV9SYB5</accession>
<dbReference type="Proteomes" id="UP001595818">
    <property type="component" value="Unassembled WGS sequence"/>
</dbReference>
<reference evidence="3" key="1">
    <citation type="journal article" date="2019" name="Int. J. Syst. Evol. Microbiol.">
        <title>The Global Catalogue of Microorganisms (GCM) 10K type strain sequencing project: providing services to taxonomists for standard genome sequencing and annotation.</title>
        <authorList>
            <consortium name="The Broad Institute Genomics Platform"/>
            <consortium name="The Broad Institute Genome Sequencing Center for Infectious Disease"/>
            <person name="Wu L."/>
            <person name="Ma J."/>
        </authorList>
    </citation>
    <scope>NUCLEOTIDE SEQUENCE [LARGE SCALE GENOMIC DNA]</scope>
    <source>
        <strain evidence="3">CGMCC 4.7466</strain>
    </source>
</reference>
<dbReference type="EMBL" id="JBHSJJ010000003">
    <property type="protein sequence ID" value="MFC4871410.1"/>
    <property type="molecule type" value="Genomic_DNA"/>
</dbReference>
<evidence type="ECO:0000313" key="2">
    <source>
        <dbReference type="EMBL" id="MFC4871410.1"/>
    </source>
</evidence>
<proteinExistence type="predicted"/>
<comment type="caution">
    <text evidence="2">The sequence shown here is derived from an EMBL/GenBank/DDBJ whole genome shotgun (WGS) entry which is preliminary data.</text>
</comment>
<evidence type="ECO:0000313" key="3">
    <source>
        <dbReference type="Proteomes" id="UP001595818"/>
    </source>
</evidence>
<sequence>MGAVKSEVKKTLSIPSSITAVRKQMAAKPKLTEEALPEAPAEETEPIKESKTLPLTEDSLKNALEEVILAFKANHKNLEVAVLKQPYEIHESQVVFILSGGLQEDIFIKVKPELTGMLRKKLQHAALEVAFEIREEEVDPAKNLYTSREKLTYLLDKSPALKELQRRFGLETDF</sequence>
<feature type="region of interest" description="Disordered" evidence="1">
    <location>
        <begin position="25"/>
        <end position="52"/>
    </location>
</feature>
<keyword evidence="3" id="KW-1185">Reference proteome</keyword>
<gene>
    <name evidence="2" type="ORF">ACFPFU_06915</name>
</gene>
<organism evidence="2 3">
    <name type="scientific">Negadavirga shengliensis</name>
    <dbReference type="NCBI Taxonomy" id="1389218"/>
    <lineage>
        <taxon>Bacteria</taxon>
        <taxon>Pseudomonadati</taxon>
        <taxon>Bacteroidota</taxon>
        <taxon>Cytophagia</taxon>
        <taxon>Cytophagales</taxon>
        <taxon>Cyclobacteriaceae</taxon>
        <taxon>Negadavirga</taxon>
    </lineage>
</organism>
<name>A0ABV9SYB5_9BACT</name>
<protein>
    <submittedName>
        <fullName evidence="2">DNA polymerase III subunit gamma/tau</fullName>
    </submittedName>
</protein>
<evidence type="ECO:0000256" key="1">
    <source>
        <dbReference type="SAM" id="MobiDB-lite"/>
    </source>
</evidence>
<dbReference type="RefSeq" id="WP_377062844.1">
    <property type="nucleotide sequence ID" value="NZ_JBHSJJ010000003.1"/>
</dbReference>